<dbReference type="PIRSF" id="PIRSF015853">
    <property type="entry name" value="Pep_DppA"/>
    <property type="match status" value="1"/>
</dbReference>
<dbReference type="Proteomes" id="UP001369958">
    <property type="component" value="Chromosome"/>
</dbReference>
<reference evidence="1 2" key="1">
    <citation type="submission" date="2024-02" db="EMBL/GenBank/DDBJ databases">
        <title>Complete genome sequence of Pelagibacterium nitratireducens ZH15.</title>
        <authorList>
            <person name="Zhao L.H."/>
        </authorList>
    </citation>
    <scope>NUCLEOTIDE SEQUENCE [LARGE SCALE GENOMIC DNA]</scope>
    <source>
        <strain evidence="1 2">ZH15</strain>
    </source>
</reference>
<dbReference type="SUPFAM" id="SSF63992">
    <property type="entry name" value="Dipeptide transport protein"/>
    <property type="match status" value="1"/>
</dbReference>
<proteinExistence type="predicted"/>
<dbReference type="InterPro" id="IPR007035">
    <property type="entry name" value="Peptidase_M55"/>
</dbReference>
<gene>
    <name evidence="1" type="ORF">V6617_01740</name>
</gene>
<dbReference type="InterPro" id="IPR036177">
    <property type="entry name" value="Peptidase_M55_sf"/>
</dbReference>
<dbReference type="Gene3D" id="3.30.1360.130">
    <property type="entry name" value="Dipeptide transport protein"/>
    <property type="match status" value="1"/>
</dbReference>
<dbReference type="InterPro" id="IPR027476">
    <property type="entry name" value="DppA_N"/>
</dbReference>
<dbReference type="Pfam" id="PF04951">
    <property type="entry name" value="Peptidase_M55"/>
    <property type="match status" value="1"/>
</dbReference>
<dbReference type="Gene3D" id="3.40.50.10780">
    <property type="entry name" value="Dipeptide transport protein"/>
    <property type="match status" value="1"/>
</dbReference>
<keyword evidence="2" id="KW-1185">Reference proteome</keyword>
<evidence type="ECO:0000313" key="2">
    <source>
        <dbReference type="Proteomes" id="UP001369958"/>
    </source>
</evidence>
<dbReference type="RefSeq" id="WP_338608664.1">
    <property type="nucleotide sequence ID" value="NZ_CP146275.1"/>
</dbReference>
<dbReference type="CDD" id="cd08663">
    <property type="entry name" value="DAP_dppA_1"/>
    <property type="match status" value="1"/>
</dbReference>
<sequence>MKVFVSVDMEGMAGVTHSDHTKMQGPEYEMARVWMTEEANAVVEGALEAGATDVVVADAHGFMHNILPHKLHRAAQLVSGIPRPLLQMEGIDESFAAAIMIGFHARAGDAIGVLSHTHVGRLAYEVRINGEAVDEITFNTAVAGHFGVPLALVAADDRTVGPLKHTHPWVEFVTTKWAISRFAARSLSPLMAQDAIREGTMRALRRLDEMKVVHVADPIEFEMHFFDPMSAQLASDIPGAERIDGRGIRYVGKDMLEITRIWRLSINAALSSFPL</sequence>
<organism evidence="1 2">
    <name type="scientific">Pelagibacterium nitratireducens</name>
    <dbReference type="NCBI Taxonomy" id="1046114"/>
    <lineage>
        <taxon>Bacteria</taxon>
        <taxon>Pseudomonadati</taxon>
        <taxon>Pseudomonadota</taxon>
        <taxon>Alphaproteobacteria</taxon>
        <taxon>Hyphomicrobiales</taxon>
        <taxon>Devosiaceae</taxon>
        <taxon>Pelagibacterium</taxon>
    </lineage>
</organism>
<dbReference type="EMBL" id="CP146275">
    <property type="protein sequence ID" value="WWT33218.1"/>
    <property type="molecule type" value="Genomic_DNA"/>
</dbReference>
<protein>
    <submittedName>
        <fullName evidence="1">M55 family metallopeptidase</fullName>
    </submittedName>
</protein>
<name>A0ABZ2I5Y8_9HYPH</name>
<accession>A0ABZ2I5Y8</accession>
<evidence type="ECO:0000313" key="1">
    <source>
        <dbReference type="EMBL" id="WWT33218.1"/>
    </source>
</evidence>